<protein>
    <submittedName>
        <fullName evidence="1">Uncharacterized protein</fullName>
    </submittedName>
</protein>
<gene>
    <name evidence="1" type="ORF">G2W53_003687</name>
</gene>
<organism evidence="1 2">
    <name type="scientific">Senna tora</name>
    <dbReference type="NCBI Taxonomy" id="362788"/>
    <lineage>
        <taxon>Eukaryota</taxon>
        <taxon>Viridiplantae</taxon>
        <taxon>Streptophyta</taxon>
        <taxon>Embryophyta</taxon>
        <taxon>Tracheophyta</taxon>
        <taxon>Spermatophyta</taxon>
        <taxon>Magnoliopsida</taxon>
        <taxon>eudicotyledons</taxon>
        <taxon>Gunneridae</taxon>
        <taxon>Pentapetalae</taxon>
        <taxon>rosids</taxon>
        <taxon>fabids</taxon>
        <taxon>Fabales</taxon>
        <taxon>Fabaceae</taxon>
        <taxon>Caesalpinioideae</taxon>
        <taxon>Cassia clade</taxon>
        <taxon>Senna</taxon>
    </lineage>
</organism>
<reference evidence="1" key="1">
    <citation type="submission" date="2020-09" db="EMBL/GenBank/DDBJ databases">
        <title>Genome-Enabled Discovery of Anthraquinone Biosynthesis in Senna tora.</title>
        <authorList>
            <person name="Kang S.-H."/>
            <person name="Pandey R.P."/>
            <person name="Lee C.-M."/>
            <person name="Sim J.-S."/>
            <person name="Jeong J.-T."/>
            <person name="Choi B.-S."/>
            <person name="Jung M."/>
            <person name="Ginzburg D."/>
            <person name="Zhao K."/>
            <person name="Won S.Y."/>
            <person name="Oh T.-J."/>
            <person name="Yu Y."/>
            <person name="Kim N.-H."/>
            <person name="Lee O.R."/>
            <person name="Lee T.-H."/>
            <person name="Bashyal P."/>
            <person name="Kim T.-S."/>
            <person name="Lee W.-H."/>
            <person name="Kawkins C."/>
            <person name="Kim C.-K."/>
            <person name="Kim J.S."/>
            <person name="Ahn B.O."/>
            <person name="Rhee S.Y."/>
            <person name="Sohng J.K."/>
        </authorList>
    </citation>
    <scope>NUCLEOTIDE SEQUENCE</scope>
    <source>
        <tissue evidence="1">Leaf</tissue>
    </source>
</reference>
<name>A0A834XAK2_9FABA</name>
<dbReference type="EMBL" id="JAAIUW010000002">
    <property type="protein sequence ID" value="KAF7841389.1"/>
    <property type="molecule type" value="Genomic_DNA"/>
</dbReference>
<accession>A0A834XAK2</accession>
<keyword evidence="2" id="KW-1185">Reference proteome</keyword>
<dbReference type="AlphaFoldDB" id="A0A834XAK2"/>
<sequence length="38" mass="4287">MGANWLVHKVRPLDVVLDCGGVLSWRRLFKFFKGVGGK</sequence>
<proteinExistence type="predicted"/>
<evidence type="ECO:0000313" key="2">
    <source>
        <dbReference type="Proteomes" id="UP000634136"/>
    </source>
</evidence>
<comment type="caution">
    <text evidence="1">The sequence shown here is derived from an EMBL/GenBank/DDBJ whole genome shotgun (WGS) entry which is preliminary data.</text>
</comment>
<evidence type="ECO:0000313" key="1">
    <source>
        <dbReference type="EMBL" id="KAF7841389.1"/>
    </source>
</evidence>
<dbReference type="Proteomes" id="UP000634136">
    <property type="component" value="Unassembled WGS sequence"/>
</dbReference>